<evidence type="ECO:0000313" key="2">
    <source>
        <dbReference type="EMBL" id="CBZ50296.1"/>
    </source>
</evidence>
<dbReference type="VEuPathDB" id="ToxoDB:NCLIV_007700"/>
<name>F0V971_NEOCL</name>
<dbReference type="InParanoid" id="F0V971"/>
<proteinExistence type="predicted"/>
<dbReference type="OrthoDB" id="333402at2759"/>
<evidence type="ECO:0000256" key="1">
    <source>
        <dbReference type="SAM" id="MobiDB-lite"/>
    </source>
</evidence>
<dbReference type="eggNOG" id="ENOG502QZWI">
    <property type="taxonomic scope" value="Eukaryota"/>
</dbReference>
<evidence type="ECO:0000313" key="4">
    <source>
        <dbReference type="Proteomes" id="UP000007494"/>
    </source>
</evidence>
<feature type="compositionally biased region" description="Basic and acidic residues" evidence="1">
    <location>
        <begin position="69"/>
        <end position="81"/>
    </location>
</feature>
<reference evidence="2" key="1">
    <citation type="submission" date="2011-02" db="EMBL/GenBank/DDBJ databases">
        <authorList>
            <person name="Aslett M."/>
        </authorList>
    </citation>
    <scope>NUCLEOTIDE SEQUENCE</scope>
    <source>
        <strain evidence="2">Liverpool</strain>
    </source>
</reference>
<organism evidence="2 4">
    <name type="scientific">Neospora caninum (strain Liverpool)</name>
    <dbReference type="NCBI Taxonomy" id="572307"/>
    <lineage>
        <taxon>Eukaryota</taxon>
        <taxon>Sar</taxon>
        <taxon>Alveolata</taxon>
        <taxon>Apicomplexa</taxon>
        <taxon>Conoidasida</taxon>
        <taxon>Coccidia</taxon>
        <taxon>Eucoccidiorida</taxon>
        <taxon>Eimeriorina</taxon>
        <taxon>Sarcocystidae</taxon>
        <taxon>Neospora</taxon>
    </lineage>
</organism>
<dbReference type="RefSeq" id="XP_003880330.1">
    <property type="nucleotide sequence ID" value="XM_003880281.1"/>
</dbReference>
<feature type="compositionally biased region" description="Basic and acidic residues" evidence="1">
    <location>
        <begin position="25"/>
        <end position="36"/>
    </location>
</feature>
<reference evidence="4" key="3">
    <citation type="journal article" date="2012" name="PLoS Pathog.">
        <title>Comparative genomics of the apicomplexan parasites Toxoplasma gondii and Neospora caninum: Coccidia differing in host range and transmission strategy.</title>
        <authorList>
            <person name="Reid A.J."/>
            <person name="Vermont S.J."/>
            <person name="Cotton J.A."/>
            <person name="Harris D."/>
            <person name="Hill-Cawthorne G.A."/>
            <person name="Konen-Waisman S."/>
            <person name="Latham S.M."/>
            <person name="Mourier T."/>
            <person name="Norton R."/>
            <person name="Quail M.A."/>
            <person name="Sanders M."/>
            <person name="Shanmugam D."/>
            <person name="Sohal A."/>
            <person name="Wasmuth J.D."/>
            <person name="Brunk B."/>
            <person name="Grigg M.E."/>
            <person name="Howard J.C."/>
            <person name="Parkinson J."/>
            <person name="Roos D.S."/>
            <person name="Trees A.J."/>
            <person name="Berriman M."/>
            <person name="Pain A."/>
            <person name="Wastling J.M."/>
        </authorList>
    </citation>
    <scope>NUCLEOTIDE SEQUENCE [LARGE SCALE GENOMIC DNA]</scope>
    <source>
        <strain evidence="4">Liverpool</strain>
    </source>
</reference>
<dbReference type="GeneID" id="13441322"/>
<feature type="compositionally biased region" description="Basic and acidic residues" evidence="1">
    <location>
        <begin position="1"/>
        <end position="10"/>
    </location>
</feature>
<dbReference type="EMBL" id="LN714477">
    <property type="protein sequence ID" value="CEL64901.1"/>
    <property type="molecule type" value="Genomic_DNA"/>
</dbReference>
<keyword evidence="4" id="KW-1185">Reference proteome</keyword>
<feature type="region of interest" description="Disordered" evidence="1">
    <location>
        <begin position="1"/>
        <end position="227"/>
    </location>
</feature>
<feature type="compositionally biased region" description="Basic and acidic residues" evidence="1">
    <location>
        <begin position="103"/>
        <end position="115"/>
    </location>
</feature>
<accession>F0V971</accession>
<dbReference type="EMBL" id="FR823383">
    <property type="protein sequence ID" value="CBZ50296.1"/>
    <property type="molecule type" value="Genomic_DNA"/>
</dbReference>
<feature type="compositionally biased region" description="Low complexity" evidence="1">
    <location>
        <begin position="11"/>
        <end position="21"/>
    </location>
</feature>
<dbReference type="AlphaFoldDB" id="F0V971"/>
<dbReference type="OMA" id="MPQEKFR"/>
<evidence type="ECO:0000313" key="3">
    <source>
        <dbReference type="EMBL" id="CEL64901.1"/>
    </source>
</evidence>
<gene>
    <name evidence="3" type="ORF">BN1204_007700</name>
    <name evidence="2" type="ORF">NCLIV_007700</name>
</gene>
<reference evidence="2" key="2">
    <citation type="submission" date="2011-03" db="EMBL/GenBank/DDBJ databases">
        <title>Comparative genomics and transcriptomics of Neospora caninum and Toxoplasma gondii.</title>
        <authorList>
            <person name="Reid A.J."/>
            <person name="Sohal A."/>
            <person name="Harris D."/>
            <person name="Quail M."/>
            <person name="Sanders M."/>
            <person name="Berriman M."/>
            <person name="Wastling J.M."/>
            <person name="Pain A."/>
        </authorList>
    </citation>
    <scope>NUCLEOTIDE SEQUENCE</scope>
    <source>
        <strain evidence="2">Liverpool</strain>
    </source>
</reference>
<protein>
    <submittedName>
        <fullName evidence="2">Uncharacterized protein</fullName>
    </submittedName>
</protein>
<sequence>MLDQERRCESVESAEALSSEAFVDTEGRGEVRRTVGSEEAPDAMSGDSFTGDEGISDSVPGQITEESEHDMHVETEEKPGAEGEEAQTETASRDGGAGSESTEDNHAEETHEKSGGVKMSPGDVSSSSLDASTLSLSGPLFSEASQDASLPFASPPLKRQEGEETSGVRTARWPAGTPARSSESGGDAATPSEESEMESQSRTDAPETASEELPKEIPDNEREVKREEKKTKDLFLGLWPEFSVAGALELPSLLHLAAACKKFSKPKQAQEFLETLSAEEKTQLQRRYHRVARQLARVSPVRPMPQEKFRLFAVTKAETREDYVDLMKDQEKQLRSLQPHDVVFANLHGQLKELFPERSEAALYDMCRRVCALANQTNRKDVLGPLKRALSHARFALAREHRKWRSQETAEREDSS</sequence>
<dbReference type="Proteomes" id="UP000007494">
    <property type="component" value="Chromosome III"/>
</dbReference>
<reference evidence="3" key="4">
    <citation type="journal article" date="2015" name="PLoS ONE">
        <title>Comprehensive Evaluation of Toxoplasma gondii VEG and Neospora caninum LIV Genomes with Tachyzoite Stage Transcriptome and Proteome Defines Novel Transcript Features.</title>
        <authorList>
            <person name="Ramaprasad A."/>
            <person name="Mourier T."/>
            <person name="Naeem R."/>
            <person name="Malas T.B."/>
            <person name="Moussa E."/>
            <person name="Panigrahi A."/>
            <person name="Vermont S.J."/>
            <person name="Otto T.D."/>
            <person name="Wastling J."/>
            <person name="Pain A."/>
        </authorList>
    </citation>
    <scope>NUCLEOTIDE SEQUENCE</scope>
    <source>
        <strain evidence="3">Liverpool</strain>
    </source>
</reference>
<feature type="compositionally biased region" description="Basic and acidic residues" evidence="1">
    <location>
        <begin position="212"/>
        <end position="227"/>
    </location>
</feature>
<feature type="compositionally biased region" description="Low complexity" evidence="1">
    <location>
        <begin position="125"/>
        <end position="137"/>
    </location>
</feature>